<dbReference type="PROSITE" id="PS50261">
    <property type="entry name" value="G_PROTEIN_RECEP_F2_4"/>
    <property type="match status" value="1"/>
</dbReference>
<feature type="region of interest" description="Disordered" evidence="10">
    <location>
        <begin position="257"/>
        <end position="277"/>
    </location>
</feature>
<keyword evidence="2 11" id="KW-0812">Transmembrane</keyword>
<dbReference type="SUPFAM" id="SSF56436">
    <property type="entry name" value="C-type lectin-like"/>
    <property type="match status" value="1"/>
</dbReference>
<dbReference type="InterPro" id="IPR016186">
    <property type="entry name" value="C-type_lectin-like/link_sf"/>
</dbReference>
<evidence type="ECO:0000256" key="4">
    <source>
        <dbReference type="ARBA" id="ARBA00022989"/>
    </source>
</evidence>
<evidence type="ECO:0000313" key="15">
    <source>
        <dbReference type="Proteomes" id="UP000694865"/>
    </source>
</evidence>
<dbReference type="Gene3D" id="4.10.1240.10">
    <property type="entry name" value="GPCR, family 2, extracellular hormone receptor domain"/>
    <property type="match status" value="1"/>
</dbReference>
<dbReference type="PROSITE" id="PS00615">
    <property type="entry name" value="C_TYPE_LECTIN_1"/>
    <property type="match status" value="1"/>
</dbReference>
<evidence type="ECO:0000256" key="7">
    <source>
        <dbReference type="ARBA" id="ARBA00023157"/>
    </source>
</evidence>
<feature type="transmembrane region" description="Helical" evidence="11">
    <location>
        <begin position="581"/>
        <end position="600"/>
    </location>
</feature>
<dbReference type="PROSITE" id="PS50041">
    <property type="entry name" value="C_TYPE_LECTIN_2"/>
    <property type="match status" value="1"/>
</dbReference>
<feature type="domain" description="C-type lectin" evidence="12">
    <location>
        <begin position="30"/>
        <end position="155"/>
    </location>
</feature>
<evidence type="ECO:0000256" key="3">
    <source>
        <dbReference type="ARBA" id="ARBA00022729"/>
    </source>
</evidence>
<evidence type="ECO:0000256" key="11">
    <source>
        <dbReference type="SAM" id="Phobius"/>
    </source>
</evidence>
<reference evidence="16" key="1">
    <citation type="submission" date="2025-08" db="UniProtKB">
        <authorList>
            <consortium name="RefSeq"/>
        </authorList>
    </citation>
    <scope>IDENTIFICATION</scope>
    <source>
        <tissue evidence="16">Testes</tissue>
    </source>
</reference>
<keyword evidence="15" id="KW-1185">Reference proteome</keyword>
<dbReference type="SUPFAM" id="SSF111418">
    <property type="entry name" value="Hormone receptor domain"/>
    <property type="match status" value="1"/>
</dbReference>
<feature type="compositionally biased region" description="Polar residues" evidence="10">
    <location>
        <begin position="780"/>
        <end position="803"/>
    </location>
</feature>
<comment type="subcellular location">
    <subcellularLocation>
        <location evidence="1">Membrane</location>
        <topology evidence="1">Multi-pass membrane protein</topology>
    </subcellularLocation>
</comment>
<organism evidence="15 16">
    <name type="scientific">Saccoglossus kowalevskii</name>
    <name type="common">Acorn worm</name>
    <dbReference type="NCBI Taxonomy" id="10224"/>
    <lineage>
        <taxon>Eukaryota</taxon>
        <taxon>Metazoa</taxon>
        <taxon>Hemichordata</taxon>
        <taxon>Enteropneusta</taxon>
        <taxon>Harrimaniidae</taxon>
        <taxon>Saccoglossus</taxon>
    </lineage>
</organism>
<evidence type="ECO:0000256" key="2">
    <source>
        <dbReference type="ARBA" id="ARBA00022692"/>
    </source>
</evidence>
<keyword evidence="7" id="KW-1015">Disulfide bond</keyword>
<evidence type="ECO:0000256" key="5">
    <source>
        <dbReference type="ARBA" id="ARBA00023040"/>
    </source>
</evidence>
<feature type="transmembrane region" description="Helical" evidence="11">
    <location>
        <begin position="403"/>
        <end position="421"/>
    </location>
</feature>
<evidence type="ECO:0000256" key="8">
    <source>
        <dbReference type="ARBA" id="ARBA00023170"/>
    </source>
</evidence>
<evidence type="ECO:0000256" key="10">
    <source>
        <dbReference type="SAM" id="MobiDB-lite"/>
    </source>
</evidence>
<dbReference type="InterPro" id="IPR018378">
    <property type="entry name" value="C-type_lectin_CS"/>
</dbReference>
<dbReference type="CDD" id="cd00037">
    <property type="entry name" value="CLECT"/>
    <property type="match status" value="1"/>
</dbReference>
<dbReference type="Proteomes" id="UP000694865">
    <property type="component" value="Unplaced"/>
</dbReference>
<dbReference type="Pfam" id="PF02793">
    <property type="entry name" value="HRM"/>
    <property type="match status" value="1"/>
</dbReference>
<dbReference type="Gene3D" id="1.20.1070.10">
    <property type="entry name" value="Rhodopsin 7-helix transmembrane proteins"/>
    <property type="match status" value="1"/>
</dbReference>
<dbReference type="InterPro" id="IPR001304">
    <property type="entry name" value="C-type_lectin-like"/>
</dbReference>
<feature type="domain" description="G-protein coupled receptors family 2 profile 2" evidence="14">
    <location>
        <begin position="366"/>
        <end position="592"/>
    </location>
</feature>
<keyword evidence="4 11" id="KW-1133">Transmembrane helix</keyword>
<evidence type="ECO:0000313" key="16">
    <source>
        <dbReference type="RefSeq" id="XP_006822771.1"/>
    </source>
</evidence>
<evidence type="ECO:0000259" key="12">
    <source>
        <dbReference type="PROSITE" id="PS50041"/>
    </source>
</evidence>
<evidence type="ECO:0000259" key="13">
    <source>
        <dbReference type="PROSITE" id="PS50227"/>
    </source>
</evidence>
<name>A0ABM0MRY0_SACKO</name>
<feature type="transmembrane region" description="Helical" evidence="11">
    <location>
        <begin position="470"/>
        <end position="492"/>
    </location>
</feature>
<keyword evidence="3" id="KW-0732">Signal</keyword>
<evidence type="ECO:0000259" key="14">
    <source>
        <dbReference type="PROSITE" id="PS50261"/>
    </source>
</evidence>
<keyword evidence="9" id="KW-0807">Transducer</keyword>
<gene>
    <name evidence="16" type="primary">LOC102806256</name>
</gene>
<dbReference type="Gene3D" id="3.10.100.10">
    <property type="entry name" value="Mannose-Binding Protein A, subunit A"/>
    <property type="match status" value="1"/>
</dbReference>
<evidence type="ECO:0000256" key="9">
    <source>
        <dbReference type="ARBA" id="ARBA00023224"/>
    </source>
</evidence>
<dbReference type="GeneID" id="102806256"/>
<proteinExistence type="predicted"/>
<protein>
    <submittedName>
        <fullName evidence="16">Uncharacterized protein LOC102806256</fullName>
    </submittedName>
</protein>
<dbReference type="Pfam" id="PF00059">
    <property type="entry name" value="Lectin_C"/>
    <property type="match status" value="1"/>
</dbReference>
<dbReference type="PANTHER" id="PTHR12011">
    <property type="entry name" value="ADHESION G-PROTEIN COUPLED RECEPTOR"/>
    <property type="match status" value="1"/>
</dbReference>
<dbReference type="InterPro" id="IPR016187">
    <property type="entry name" value="CTDL_fold"/>
</dbReference>
<dbReference type="InterPro" id="IPR000832">
    <property type="entry name" value="GPCR_2_secretin-like"/>
</dbReference>
<dbReference type="InterPro" id="IPR017981">
    <property type="entry name" value="GPCR_2-like_7TM"/>
</dbReference>
<dbReference type="SMART" id="SM00008">
    <property type="entry name" value="HormR"/>
    <property type="match status" value="1"/>
</dbReference>
<dbReference type="InterPro" id="IPR036445">
    <property type="entry name" value="GPCR_2_extracell_dom_sf"/>
</dbReference>
<feature type="transmembrane region" description="Helical" evidence="11">
    <location>
        <begin position="362"/>
        <end position="391"/>
    </location>
</feature>
<accession>A0ABM0MRY0</accession>
<dbReference type="InterPro" id="IPR001879">
    <property type="entry name" value="GPCR_2_extracellular_dom"/>
</dbReference>
<feature type="transmembrane region" description="Helical" evidence="11">
    <location>
        <begin position="427"/>
        <end position="449"/>
    </location>
</feature>
<feature type="domain" description="G-protein coupled receptors family 2 profile 1" evidence="13">
    <location>
        <begin position="296"/>
        <end position="354"/>
    </location>
</feature>
<dbReference type="SUPFAM" id="SSF81321">
    <property type="entry name" value="Family A G protein-coupled receptor-like"/>
    <property type="match status" value="1"/>
</dbReference>
<keyword evidence="5" id="KW-0297">G-protein coupled receptor</keyword>
<feature type="transmembrane region" description="Helical" evidence="11">
    <location>
        <begin position="504"/>
        <end position="526"/>
    </location>
</feature>
<feature type="compositionally biased region" description="Polar residues" evidence="10">
    <location>
        <begin position="257"/>
        <end position="271"/>
    </location>
</feature>
<sequence>MAVVLLNQPMVYTDMSTESLVSCQDGWAQRSLNCYQVNENTLSWSDARSACREITGADLVSFDSLEERNIVSELIMPPFPNVYLWIGVTGNYQGDLIYNWVTGHMVPGNIQGWEQGQPDNAAGNEHCVDILAGDAKATGIWRDRSCDTQAGYVCKYRRDHILQSTQRPPTTNIGQTTMAQFTTAVEIATSQPPPTSLTSPSSTATTKTTTTKLTTSESMTTIQYTTQTTIIVESSTKKQTTPVQKTTLLSTLTTPMELMTSPSNTMPQTSTEKVEETTVPRIGSVKMTSSTDAELLFCEDDVYNGVHWPATLSSQSATVSCPSNQSGHVSRYCDSDNGTARWSLPDESDCLHLEGILDEEQLLYQLTLFTIIATSLTSFFAVVIIVAFPILRLLGSASVEVEFSLAVSILLINLTLLIGYQRAQNKLVCTIVAVFLHYLVTTQFHWLTIHAYNTYVMVTTSRPYLRRRIITYRVIGWVCSAVVPIISAGIYYDDYGDALRCFPSGIVTYIMLASFGLLVLVDLFFLGYATKQFSLSNDEPRGPVTKARDKLKVNLLLLVLFTMEWTFGILSFTLLQYPVQYLFAMAMLCIGPCMIVPFLTSDEVREKVANWMMDKKETTRNENELTETFKAIFNDSTHGEMTRHNTRLAAFNSRRVAYQETSFSLNGKRRGRCKKLNMGVQGEKKRSQTCRSNHVVHRDMCERGGPLFVKRNFGKVQPPAVRVRSVKKISPMTSESVNVQTDELTCTHQHNKEHPPKIKTKARDNMPIDGAFLKEKRKASLNNKSGNHSPQNKTCADSESLPGNSLKVKYPTPADAELLKEVTSRLTRTMTCPLYQVMTPRSISEMSHDSGFSTSSTKKREMLQIDMHSI</sequence>
<feature type="transmembrane region" description="Helical" evidence="11">
    <location>
        <begin position="555"/>
        <end position="575"/>
    </location>
</feature>
<keyword evidence="6 11" id="KW-0472">Membrane</keyword>
<dbReference type="PROSITE" id="PS50227">
    <property type="entry name" value="G_PROTEIN_RECEP_F2_3"/>
    <property type="match status" value="1"/>
</dbReference>
<feature type="region of interest" description="Disordered" evidence="10">
    <location>
        <begin position="189"/>
        <end position="212"/>
    </location>
</feature>
<feature type="compositionally biased region" description="Low complexity" evidence="10">
    <location>
        <begin position="196"/>
        <end position="212"/>
    </location>
</feature>
<evidence type="ECO:0000256" key="1">
    <source>
        <dbReference type="ARBA" id="ARBA00004141"/>
    </source>
</evidence>
<dbReference type="Pfam" id="PF00002">
    <property type="entry name" value="7tm_2"/>
    <property type="match status" value="1"/>
</dbReference>
<keyword evidence="8" id="KW-0675">Receptor</keyword>
<evidence type="ECO:0000256" key="6">
    <source>
        <dbReference type="ARBA" id="ARBA00023136"/>
    </source>
</evidence>
<dbReference type="RefSeq" id="XP_006822771.1">
    <property type="nucleotide sequence ID" value="XM_006822708.1"/>
</dbReference>
<feature type="region of interest" description="Disordered" evidence="10">
    <location>
        <begin position="780"/>
        <end position="809"/>
    </location>
</feature>
<dbReference type="SMART" id="SM00034">
    <property type="entry name" value="CLECT"/>
    <property type="match status" value="1"/>
</dbReference>
<dbReference type="PANTHER" id="PTHR12011:SF347">
    <property type="entry name" value="FI21270P1-RELATED"/>
    <property type="match status" value="1"/>
</dbReference>